<evidence type="ECO:0008006" key="3">
    <source>
        <dbReference type="Google" id="ProtNLM"/>
    </source>
</evidence>
<evidence type="ECO:0000313" key="1">
    <source>
        <dbReference type="EMBL" id="GFR90856.1"/>
    </source>
</evidence>
<evidence type="ECO:0000313" key="2">
    <source>
        <dbReference type="Proteomes" id="UP000762676"/>
    </source>
</evidence>
<gene>
    <name evidence="1" type="ORF">ElyMa_004314200</name>
</gene>
<protein>
    <recommendedName>
        <fullName evidence="3">PiggyBac transposable element-derived protein domain-containing protein</fullName>
    </recommendedName>
</protein>
<keyword evidence="2" id="KW-1185">Reference proteome</keyword>
<sequence>MEHKFWLTEDSKMMCVAWRDKKANKPVFVTSTKGKVENVAVIHSYNFSRNGCDRADQMLSQTNDRKKYKGLKMFKLRLVDELCEVAATLLQIQHSKYLQNQVVPKLQILLNALKAANNNSVDTR</sequence>
<organism evidence="1 2">
    <name type="scientific">Elysia marginata</name>
    <dbReference type="NCBI Taxonomy" id="1093978"/>
    <lineage>
        <taxon>Eukaryota</taxon>
        <taxon>Metazoa</taxon>
        <taxon>Spiralia</taxon>
        <taxon>Lophotrochozoa</taxon>
        <taxon>Mollusca</taxon>
        <taxon>Gastropoda</taxon>
        <taxon>Heterobranchia</taxon>
        <taxon>Euthyneura</taxon>
        <taxon>Panpulmonata</taxon>
        <taxon>Sacoglossa</taxon>
        <taxon>Placobranchoidea</taxon>
        <taxon>Plakobranchidae</taxon>
        <taxon>Elysia</taxon>
    </lineage>
</organism>
<accession>A0AAV4H0I8</accession>
<dbReference type="EMBL" id="BMAT01008694">
    <property type="protein sequence ID" value="GFR90856.1"/>
    <property type="molecule type" value="Genomic_DNA"/>
</dbReference>
<dbReference type="Proteomes" id="UP000762676">
    <property type="component" value="Unassembled WGS sequence"/>
</dbReference>
<reference evidence="1 2" key="1">
    <citation type="journal article" date="2021" name="Elife">
        <title>Chloroplast acquisition without the gene transfer in kleptoplastic sea slugs, Plakobranchus ocellatus.</title>
        <authorList>
            <person name="Maeda T."/>
            <person name="Takahashi S."/>
            <person name="Yoshida T."/>
            <person name="Shimamura S."/>
            <person name="Takaki Y."/>
            <person name="Nagai Y."/>
            <person name="Toyoda A."/>
            <person name="Suzuki Y."/>
            <person name="Arimoto A."/>
            <person name="Ishii H."/>
            <person name="Satoh N."/>
            <person name="Nishiyama T."/>
            <person name="Hasebe M."/>
            <person name="Maruyama T."/>
            <person name="Minagawa J."/>
            <person name="Obokata J."/>
            <person name="Shigenobu S."/>
        </authorList>
    </citation>
    <scope>NUCLEOTIDE SEQUENCE [LARGE SCALE GENOMIC DNA]</scope>
</reference>
<dbReference type="AlphaFoldDB" id="A0AAV4H0I8"/>
<proteinExistence type="predicted"/>
<comment type="caution">
    <text evidence="1">The sequence shown here is derived from an EMBL/GenBank/DDBJ whole genome shotgun (WGS) entry which is preliminary data.</text>
</comment>
<name>A0AAV4H0I8_9GAST</name>